<name>A0A120I1B6_9MICO</name>
<dbReference type="RefSeq" id="WP_067230502.1">
    <property type="nucleotide sequence ID" value="NZ_CP014145.1"/>
</dbReference>
<accession>A0A120I1B6</accession>
<keyword evidence="2" id="KW-1185">Reference proteome</keyword>
<sequence>MGDTGAQGGVSRVALAWALQGAEAARTATEARLRGIRSVLAALEPEAASGLPGVVPGWHSPAAAVYAEQLRGLHAELAGILASVHAAEASAWRELAGWQGECERLGGLLRAAGSAGG</sequence>
<protein>
    <submittedName>
        <fullName evidence="1">Uncharacterized protein</fullName>
    </submittedName>
</protein>
<reference evidence="2" key="2">
    <citation type="submission" date="2016-01" db="EMBL/GenBank/DDBJ databases">
        <title>First complete genome sequence of a species in the genus Microterricola, an extremophilic cold active enzyme producing strain ERGS5:02 isolated from Sikkim Himalaya.</title>
        <authorList>
            <person name="Kumar R."/>
            <person name="Singh D."/>
            <person name="Swarnkar M.K."/>
        </authorList>
    </citation>
    <scope>NUCLEOTIDE SEQUENCE [LARGE SCALE GENOMIC DNA]</scope>
    <source>
        <strain evidence="2">ERGS5:02</strain>
    </source>
</reference>
<proteinExistence type="predicted"/>
<dbReference type="KEGG" id="mvd:AWU67_14315"/>
<dbReference type="Proteomes" id="UP000058305">
    <property type="component" value="Chromosome"/>
</dbReference>
<dbReference type="AlphaFoldDB" id="A0A120I1B6"/>
<evidence type="ECO:0000313" key="1">
    <source>
        <dbReference type="EMBL" id="AMB59837.1"/>
    </source>
</evidence>
<gene>
    <name evidence="1" type="ORF">AWU67_14315</name>
</gene>
<reference evidence="1 2" key="1">
    <citation type="journal article" date="2016" name="J. Biotechnol.">
        <title>First complete genome sequence of a species in the genus Microterricola, an extremophilic cold active enzyme producing bacterial strain ERGS5:02 isolated from Sikkim Himalaya.</title>
        <authorList>
            <person name="Himanshu"/>
            <person name="Swarnkar M.K."/>
            <person name="Singh D."/>
            <person name="Kumar R."/>
        </authorList>
    </citation>
    <scope>NUCLEOTIDE SEQUENCE [LARGE SCALE GENOMIC DNA]</scope>
    <source>
        <strain evidence="1 2">ERGS5:02</strain>
    </source>
</reference>
<dbReference type="OrthoDB" id="9998264at2"/>
<organism evidence="1 2">
    <name type="scientific">Microterricola viridarii</name>
    <dbReference type="NCBI Taxonomy" id="412690"/>
    <lineage>
        <taxon>Bacteria</taxon>
        <taxon>Bacillati</taxon>
        <taxon>Actinomycetota</taxon>
        <taxon>Actinomycetes</taxon>
        <taxon>Micrococcales</taxon>
        <taxon>Microbacteriaceae</taxon>
        <taxon>Microterricola</taxon>
    </lineage>
</organism>
<evidence type="ECO:0000313" key="2">
    <source>
        <dbReference type="Proteomes" id="UP000058305"/>
    </source>
</evidence>
<dbReference type="EMBL" id="CP014145">
    <property type="protein sequence ID" value="AMB59837.1"/>
    <property type="molecule type" value="Genomic_DNA"/>
</dbReference>